<evidence type="ECO:0000313" key="3">
    <source>
        <dbReference type="Proteomes" id="UP000467124"/>
    </source>
</evidence>
<dbReference type="Proteomes" id="UP000467124">
    <property type="component" value="Unassembled WGS sequence"/>
</dbReference>
<dbReference type="Proteomes" id="UP001585053">
    <property type="component" value="Unassembled WGS sequence"/>
</dbReference>
<evidence type="ECO:0000313" key="4">
    <source>
        <dbReference type="Proteomes" id="UP001585053"/>
    </source>
</evidence>
<comment type="caution">
    <text evidence="2">The sequence shown here is derived from an EMBL/GenBank/DDBJ whole genome shotgun (WGS) entry which is preliminary data.</text>
</comment>
<keyword evidence="4" id="KW-1185">Reference proteome</keyword>
<sequence>MFFIPLALWARRRMRHYPGAVRACLATGGSGVFTVCVLLGTSYGAQPPPGEEGRVRCTPIVWVGPSLWDDHRDRGEDLEQLLRQEWVDASCAERKVRRAGLSMAIALPSTALLGYGAARLRSTRGDEP</sequence>
<proteinExistence type="predicted"/>
<gene>
    <name evidence="2" type="ORF">GTW20_16525</name>
    <name evidence="1" type="ORF">VSQ78_15920</name>
</gene>
<reference evidence="1 4" key="2">
    <citation type="submission" date="2024-01" db="EMBL/GenBank/DDBJ databases">
        <title>Genome mining of biosynthetic gene clusters to explore secondary metabolites of Streptomyces sp.</title>
        <authorList>
            <person name="Baig A."/>
            <person name="Ajitkumar Shintre N."/>
            <person name="Kumar H."/>
            <person name="Anbarasu A."/>
            <person name="Ramaiah S."/>
        </authorList>
    </citation>
    <scope>NUCLEOTIDE SEQUENCE [LARGE SCALE GENOMIC DNA]</scope>
    <source>
        <strain evidence="1 4">A01</strain>
    </source>
</reference>
<name>A0A7K2IVH1_9ACTN</name>
<evidence type="ECO:0000313" key="1">
    <source>
        <dbReference type="EMBL" id="MFB8769195.1"/>
    </source>
</evidence>
<protein>
    <submittedName>
        <fullName evidence="2">Uncharacterized protein</fullName>
    </submittedName>
</protein>
<dbReference type="EMBL" id="WWHY01000001">
    <property type="protein sequence ID" value="MYR33816.1"/>
    <property type="molecule type" value="Genomic_DNA"/>
</dbReference>
<dbReference type="AlphaFoldDB" id="A0A7K2IVH1"/>
<evidence type="ECO:0000313" key="2">
    <source>
        <dbReference type="EMBL" id="MYR33816.1"/>
    </source>
</evidence>
<accession>A0A7K2IVH1</accession>
<dbReference type="GeneID" id="91391313"/>
<dbReference type="EMBL" id="JAYMRS010000005">
    <property type="protein sequence ID" value="MFB8769195.1"/>
    <property type="molecule type" value="Genomic_DNA"/>
</dbReference>
<organism evidence="2 3">
    <name type="scientific">Nocardiopsis alba</name>
    <dbReference type="NCBI Taxonomy" id="53437"/>
    <lineage>
        <taxon>Bacteria</taxon>
        <taxon>Bacillati</taxon>
        <taxon>Actinomycetota</taxon>
        <taxon>Actinomycetes</taxon>
        <taxon>Streptosporangiales</taxon>
        <taxon>Nocardiopsidaceae</taxon>
        <taxon>Nocardiopsis</taxon>
    </lineage>
</organism>
<reference evidence="2 3" key="1">
    <citation type="journal article" date="2019" name="Nat. Commun.">
        <title>The antimicrobial potential of Streptomyces from insect microbiomes.</title>
        <authorList>
            <person name="Chevrette M.G."/>
            <person name="Carlson C.M."/>
            <person name="Ortega H.E."/>
            <person name="Thomas C."/>
            <person name="Ananiev G.E."/>
            <person name="Barns K.J."/>
            <person name="Book A.J."/>
            <person name="Cagnazzo J."/>
            <person name="Carlos C."/>
            <person name="Flanigan W."/>
            <person name="Grubbs K.J."/>
            <person name="Horn H.A."/>
            <person name="Hoffmann F.M."/>
            <person name="Klassen J.L."/>
            <person name="Knack J.J."/>
            <person name="Lewin G.R."/>
            <person name="McDonald B.R."/>
            <person name="Muller L."/>
            <person name="Melo W.G.P."/>
            <person name="Pinto-Tomas A.A."/>
            <person name="Schmitz A."/>
            <person name="Wendt-Pienkowski E."/>
            <person name="Wildman S."/>
            <person name="Zhao M."/>
            <person name="Zhang F."/>
            <person name="Bugni T.S."/>
            <person name="Andes D.R."/>
            <person name="Pupo M.T."/>
            <person name="Currie C.R."/>
        </authorList>
    </citation>
    <scope>NUCLEOTIDE SEQUENCE [LARGE SCALE GENOMIC DNA]</scope>
    <source>
        <strain evidence="2 3">SID5840</strain>
    </source>
</reference>
<dbReference type="RefSeq" id="WP_014908723.1">
    <property type="nucleotide sequence ID" value="NZ_BAZE01000004.1"/>
</dbReference>